<accession>A0ABY7CU88</accession>
<dbReference type="RefSeq" id="XP_053021832.1">
    <property type="nucleotide sequence ID" value="XM_053171002.1"/>
</dbReference>
<reference evidence="1" key="1">
    <citation type="submission" date="2022-10" db="EMBL/GenBank/DDBJ databases">
        <title>Puccinia triticina Genome sequencing and assembly.</title>
        <authorList>
            <person name="Li C."/>
        </authorList>
    </citation>
    <scope>NUCLEOTIDE SEQUENCE</scope>
    <source>
        <strain evidence="1">Pt15</strain>
    </source>
</reference>
<proteinExistence type="predicted"/>
<evidence type="ECO:0000313" key="2">
    <source>
        <dbReference type="Proteomes" id="UP001164743"/>
    </source>
</evidence>
<dbReference type="EMBL" id="CP110427">
    <property type="protein sequence ID" value="WAQ86277.1"/>
    <property type="molecule type" value="Genomic_DNA"/>
</dbReference>
<keyword evidence="2" id="KW-1185">Reference proteome</keyword>
<gene>
    <name evidence="1" type="ORF">PtA15_7A3</name>
</gene>
<dbReference type="GeneID" id="77811787"/>
<protein>
    <submittedName>
        <fullName evidence="1">Uncharacterized protein</fullName>
    </submittedName>
</protein>
<evidence type="ECO:0000313" key="1">
    <source>
        <dbReference type="EMBL" id="WAQ86277.1"/>
    </source>
</evidence>
<name>A0ABY7CU88_9BASI</name>
<organism evidence="1 2">
    <name type="scientific">Puccinia triticina</name>
    <dbReference type="NCBI Taxonomy" id="208348"/>
    <lineage>
        <taxon>Eukaryota</taxon>
        <taxon>Fungi</taxon>
        <taxon>Dikarya</taxon>
        <taxon>Basidiomycota</taxon>
        <taxon>Pucciniomycotina</taxon>
        <taxon>Pucciniomycetes</taxon>
        <taxon>Pucciniales</taxon>
        <taxon>Pucciniaceae</taxon>
        <taxon>Puccinia</taxon>
    </lineage>
</organism>
<dbReference type="Proteomes" id="UP001164743">
    <property type="component" value="Chromosome 7A"/>
</dbReference>
<sequence length="214" mass="23676">MLDMIGMAKKASEKGQAGQALIFYQICAGLGGTITGGRPSDPTNTITNNQRLPNLDLSSIVNDSNTLPPQRPSQAHNKACSDILAGRIPGHILPQLDSLTQPYNKKSLLPSSSNRIDRQDPQPTLTQRCSFFDLLTHSRKWLPSGEAWGQRFSRRLALSTWWWYRVLVVDSLGLKARDFPLSSPHLLVSNFVVFPSIQLVQITFASRVLPVALS</sequence>